<protein>
    <submittedName>
        <fullName evidence="2">Uncharacterized protein</fullName>
    </submittedName>
</protein>
<sequence>MAHMSKRGNSYCLRWRFAARQECCTFRGPSDTKAIAAKLYVEVRQHQVNVGQVYAAIDPDSAKAPARKQTPLLRDWIKRWVKLKVDVSPATHTEYARLLRYRVARDLGDLRIGDITRYDHLGAFPLDLGHLNLGS</sequence>
<dbReference type="EMBL" id="QGGR01000051">
    <property type="protein sequence ID" value="PWK28037.1"/>
    <property type="molecule type" value="Genomic_DNA"/>
</dbReference>
<evidence type="ECO:0000313" key="2">
    <source>
        <dbReference type="EMBL" id="PWK28037.1"/>
    </source>
</evidence>
<dbReference type="RefSeq" id="WP_146246778.1">
    <property type="nucleotide sequence ID" value="NZ_BONA01000117.1"/>
</dbReference>
<dbReference type="Proteomes" id="UP000245697">
    <property type="component" value="Unassembled WGS sequence"/>
</dbReference>
<comment type="caution">
    <text evidence="2">The sequence shown here is derived from an EMBL/GenBank/DDBJ whole genome shotgun (WGS) entry which is preliminary data.</text>
</comment>
<dbReference type="OrthoDB" id="1822491at2"/>
<dbReference type="GO" id="GO:0003677">
    <property type="term" value="F:DNA binding"/>
    <property type="evidence" value="ECO:0007669"/>
    <property type="project" value="UniProtKB-KW"/>
</dbReference>
<keyword evidence="3" id="KW-1185">Reference proteome</keyword>
<reference evidence="2 3" key="1">
    <citation type="submission" date="2018-05" db="EMBL/GenBank/DDBJ databases">
        <title>Genomic Encyclopedia of Archaeal and Bacterial Type Strains, Phase II (KMG-II): from individual species to whole genera.</title>
        <authorList>
            <person name="Goeker M."/>
        </authorList>
    </citation>
    <scope>NUCLEOTIDE SEQUENCE [LARGE SCALE GENOMIC DNA]</scope>
    <source>
        <strain evidence="2 3">DSM 45184</strain>
    </source>
</reference>
<keyword evidence="1" id="KW-0238">DNA-binding</keyword>
<name>A0A316EXS0_9ACTN</name>
<accession>A0A316EXS0</accession>
<evidence type="ECO:0000313" key="3">
    <source>
        <dbReference type="Proteomes" id="UP000245697"/>
    </source>
</evidence>
<proteinExistence type="predicted"/>
<organism evidence="2 3">
    <name type="scientific">Actinoplanes xinjiangensis</name>
    <dbReference type="NCBI Taxonomy" id="512350"/>
    <lineage>
        <taxon>Bacteria</taxon>
        <taxon>Bacillati</taxon>
        <taxon>Actinomycetota</taxon>
        <taxon>Actinomycetes</taxon>
        <taxon>Micromonosporales</taxon>
        <taxon>Micromonosporaceae</taxon>
        <taxon>Actinoplanes</taxon>
    </lineage>
</organism>
<gene>
    <name evidence="2" type="ORF">BC793_15111</name>
</gene>
<dbReference type="AlphaFoldDB" id="A0A316EXS0"/>
<dbReference type="InterPro" id="IPR010998">
    <property type="entry name" value="Integrase_recombinase_N"/>
</dbReference>
<evidence type="ECO:0000256" key="1">
    <source>
        <dbReference type="ARBA" id="ARBA00023125"/>
    </source>
</evidence>
<dbReference type="Gene3D" id="1.10.150.130">
    <property type="match status" value="1"/>
</dbReference>